<sequence length="215" mass="23610">MSGRYGGRGGGRGRHGPHREDANDDQEGHAGRGRDGADNDCPESRGRRGRGNSQSNRLFDYGELRLVVLNLLSEQPRHGYEIIKEIEERTGGSYSPSPGVMYPTLSMLDELGQITLSEGGSRKLYKITRDGEAYLDLHKVSRDAAIAQMDRARAAQTGSRAPKVILAISRLQETMDQVGGRLTEDQTQAIVDILEMASLAISRIQSDGKDKQDDQ</sequence>
<evidence type="ECO:0000259" key="2">
    <source>
        <dbReference type="Pfam" id="PF03551"/>
    </source>
</evidence>
<dbReference type="Gene3D" id="1.10.10.10">
    <property type="entry name" value="Winged helix-like DNA-binding domain superfamily/Winged helix DNA-binding domain"/>
    <property type="match status" value="1"/>
</dbReference>
<dbReference type="InterPro" id="IPR036390">
    <property type="entry name" value="WH_DNA-bd_sf"/>
</dbReference>
<evidence type="ECO:0000313" key="4">
    <source>
        <dbReference type="Proteomes" id="UP000708298"/>
    </source>
</evidence>
<dbReference type="RefSeq" id="WP_227323607.1">
    <property type="nucleotide sequence ID" value="NZ_JAESVB010000020.1"/>
</dbReference>
<dbReference type="PANTHER" id="PTHR43252:SF7">
    <property type="entry name" value="TRANSCRIPTIONAL REGULATOR YQJI"/>
    <property type="match status" value="1"/>
</dbReference>
<gene>
    <name evidence="3" type="ORF">ASILVAE211_22430</name>
</gene>
<dbReference type="InterPro" id="IPR036388">
    <property type="entry name" value="WH-like_DNA-bd_sf"/>
</dbReference>
<keyword evidence="4" id="KW-1185">Reference proteome</keyword>
<protein>
    <submittedName>
        <fullName evidence="3">PadR family transcriptional regulator</fullName>
    </submittedName>
</protein>
<evidence type="ECO:0000313" key="3">
    <source>
        <dbReference type="EMBL" id="MCB8877963.1"/>
    </source>
</evidence>
<feature type="region of interest" description="Disordered" evidence="1">
    <location>
        <begin position="1"/>
        <end position="56"/>
    </location>
</feature>
<dbReference type="InterPro" id="IPR005149">
    <property type="entry name" value="Tscrpt_reg_PadR_N"/>
</dbReference>
<feature type="compositionally biased region" description="Gly residues" evidence="1">
    <location>
        <begin position="1"/>
        <end position="10"/>
    </location>
</feature>
<reference evidence="3" key="2">
    <citation type="submission" date="2021-01" db="EMBL/GenBank/DDBJ databases">
        <authorList>
            <person name="Mieszkin S."/>
            <person name="Pouder E."/>
            <person name="Alain K."/>
        </authorList>
    </citation>
    <scope>NUCLEOTIDE SEQUENCE</scope>
    <source>
        <strain evidence="3">HW T2.11</strain>
    </source>
</reference>
<name>A0A963YVM1_9PROT</name>
<accession>A0A963YVM1</accession>
<comment type="caution">
    <text evidence="3">The sequence shown here is derived from an EMBL/GenBank/DDBJ whole genome shotgun (WGS) entry which is preliminary data.</text>
</comment>
<dbReference type="EMBL" id="JAESVB010000020">
    <property type="protein sequence ID" value="MCB8877963.1"/>
    <property type="molecule type" value="Genomic_DNA"/>
</dbReference>
<dbReference type="AlphaFoldDB" id="A0A963YVM1"/>
<dbReference type="SUPFAM" id="SSF46785">
    <property type="entry name" value="Winged helix' DNA-binding domain"/>
    <property type="match status" value="1"/>
</dbReference>
<proteinExistence type="predicted"/>
<evidence type="ECO:0000256" key="1">
    <source>
        <dbReference type="SAM" id="MobiDB-lite"/>
    </source>
</evidence>
<organism evidence="3 4">
    <name type="scientific">Acidisoma silvae</name>
    <dbReference type="NCBI Taxonomy" id="2802396"/>
    <lineage>
        <taxon>Bacteria</taxon>
        <taxon>Pseudomonadati</taxon>
        <taxon>Pseudomonadota</taxon>
        <taxon>Alphaproteobacteria</taxon>
        <taxon>Acetobacterales</taxon>
        <taxon>Acidocellaceae</taxon>
        <taxon>Acidisoma</taxon>
    </lineage>
</organism>
<dbReference type="Pfam" id="PF03551">
    <property type="entry name" value="PadR"/>
    <property type="match status" value="1"/>
</dbReference>
<feature type="compositionally biased region" description="Basic and acidic residues" evidence="1">
    <location>
        <begin position="18"/>
        <end position="46"/>
    </location>
</feature>
<feature type="domain" description="Transcription regulator PadR N-terminal" evidence="2">
    <location>
        <begin position="68"/>
        <end position="135"/>
    </location>
</feature>
<dbReference type="PANTHER" id="PTHR43252">
    <property type="entry name" value="TRANSCRIPTIONAL REGULATOR YQJI"/>
    <property type="match status" value="1"/>
</dbReference>
<reference evidence="3" key="1">
    <citation type="journal article" date="2021" name="Microorganisms">
        <title>Acidisoma silvae sp. nov. and Acidisomacellulosilytica sp. nov., Two Acidophilic Bacteria Isolated from Decaying Wood, Hydrolyzing Cellulose and Producing Poly-3-hydroxybutyrate.</title>
        <authorList>
            <person name="Mieszkin S."/>
            <person name="Pouder E."/>
            <person name="Uroz S."/>
            <person name="Simon-Colin C."/>
            <person name="Alain K."/>
        </authorList>
    </citation>
    <scope>NUCLEOTIDE SEQUENCE</scope>
    <source>
        <strain evidence="3">HW T2.11</strain>
    </source>
</reference>
<dbReference type="Proteomes" id="UP000708298">
    <property type="component" value="Unassembled WGS sequence"/>
</dbReference>